<dbReference type="PANTHER" id="PTHR30383">
    <property type="entry name" value="THIOESTERASE 1/PROTEASE 1/LYSOPHOSPHOLIPASE L1"/>
    <property type="match status" value="1"/>
</dbReference>
<dbReference type="Proteomes" id="UP001589890">
    <property type="component" value="Unassembled WGS sequence"/>
</dbReference>
<dbReference type="Pfam" id="PF16990">
    <property type="entry name" value="CBM_35"/>
    <property type="match status" value="1"/>
</dbReference>
<protein>
    <submittedName>
        <fullName evidence="3">GDSL-type esterase/lipase family protein</fullName>
    </submittedName>
</protein>
<keyword evidence="4" id="KW-1185">Reference proteome</keyword>
<evidence type="ECO:0000256" key="1">
    <source>
        <dbReference type="SAM" id="SignalP"/>
    </source>
</evidence>
<dbReference type="SUPFAM" id="SSF52266">
    <property type="entry name" value="SGNH hydrolase"/>
    <property type="match status" value="1"/>
</dbReference>
<evidence type="ECO:0000259" key="2">
    <source>
        <dbReference type="PROSITE" id="PS51175"/>
    </source>
</evidence>
<dbReference type="PANTHER" id="PTHR30383:SF5">
    <property type="entry name" value="SGNH HYDROLASE-TYPE ESTERASE DOMAIN-CONTAINING PROTEIN"/>
    <property type="match status" value="1"/>
</dbReference>
<dbReference type="InterPro" id="IPR036514">
    <property type="entry name" value="SGNH_hydro_sf"/>
</dbReference>
<name>A0ABV6QPD6_9ACTN</name>
<organism evidence="3 4">
    <name type="scientific">Kribbella deserti</name>
    <dbReference type="NCBI Taxonomy" id="1926257"/>
    <lineage>
        <taxon>Bacteria</taxon>
        <taxon>Bacillati</taxon>
        <taxon>Actinomycetota</taxon>
        <taxon>Actinomycetes</taxon>
        <taxon>Propionibacteriales</taxon>
        <taxon>Kribbellaceae</taxon>
        <taxon>Kribbella</taxon>
    </lineage>
</organism>
<accession>A0ABV6QPD6</accession>
<dbReference type="InterPro" id="IPR051532">
    <property type="entry name" value="Ester_Hydrolysis_Enzymes"/>
</dbReference>
<feature type="domain" description="CBM6" evidence="2">
    <location>
        <begin position="252"/>
        <end position="374"/>
    </location>
</feature>
<dbReference type="InterPro" id="IPR008979">
    <property type="entry name" value="Galactose-bd-like_sf"/>
</dbReference>
<dbReference type="EMBL" id="JBHLTC010000027">
    <property type="protein sequence ID" value="MFC0626503.1"/>
    <property type="molecule type" value="Genomic_DNA"/>
</dbReference>
<dbReference type="Gene3D" id="3.40.50.1110">
    <property type="entry name" value="SGNH hydrolase"/>
    <property type="match status" value="1"/>
</dbReference>
<reference evidence="3 4" key="1">
    <citation type="submission" date="2024-09" db="EMBL/GenBank/DDBJ databases">
        <authorList>
            <person name="Sun Q."/>
            <person name="Mori K."/>
        </authorList>
    </citation>
    <scope>NUCLEOTIDE SEQUENCE [LARGE SCALE GENOMIC DNA]</scope>
    <source>
        <strain evidence="3 4">CGMCC 1.15906</strain>
    </source>
</reference>
<feature type="signal peptide" evidence="1">
    <location>
        <begin position="1"/>
        <end position="21"/>
    </location>
</feature>
<evidence type="ECO:0000313" key="4">
    <source>
        <dbReference type="Proteomes" id="UP001589890"/>
    </source>
</evidence>
<dbReference type="Gene3D" id="2.60.120.260">
    <property type="entry name" value="Galactose-binding domain-like"/>
    <property type="match status" value="1"/>
</dbReference>
<gene>
    <name evidence="3" type="ORF">ACFFGN_20660</name>
</gene>
<dbReference type="InterPro" id="IPR013830">
    <property type="entry name" value="SGNH_hydro"/>
</dbReference>
<comment type="caution">
    <text evidence="3">The sequence shown here is derived from an EMBL/GenBank/DDBJ whole genome shotgun (WGS) entry which is preliminary data.</text>
</comment>
<dbReference type="CDD" id="cd01833">
    <property type="entry name" value="XynB_like"/>
    <property type="match status" value="1"/>
</dbReference>
<dbReference type="SUPFAM" id="SSF49785">
    <property type="entry name" value="Galactose-binding domain-like"/>
    <property type="match status" value="1"/>
</dbReference>
<dbReference type="Pfam" id="PF13472">
    <property type="entry name" value="Lipase_GDSL_2"/>
    <property type="match status" value="1"/>
</dbReference>
<evidence type="ECO:0000313" key="3">
    <source>
        <dbReference type="EMBL" id="MFC0626503.1"/>
    </source>
</evidence>
<dbReference type="PROSITE" id="PS51175">
    <property type="entry name" value="CBM6"/>
    <property type="match status" value="1"/>
</dbReference>
<dbReference type="InterPro" id="IPR005084">
    <property type="entry name" value="CBM6"/>
</dbReference>
<dbReference type="RefSeq" id="WP_380050139.1">
    <property type="nucleotide sequence ID" value="NZ_JBHLTC010000027.1"/>
</dbReference>
<keyword evidence="1" id="KW-0732">Signal</keyword>
<proteinExistence type="predicted"/>
<sequence length="379" mass="39479">MRALVKAVPVAVAAAALVLNVSPPQSSLQSAASSGQQAAAAAPAVPLVRATPTKVMPIGDSNTGGADAAAGGYRTDLWQLLRADGRPVDFVGSLRAGSAALGDHDHEGHGGWTIQGIHDSVAGWLQTYQPDVVTLQIGTNDMYDDTGAGLAPGRLSALLDRITQTAPNARVFVTSIPPTRIEADQRRTQAFNAAIPGIVAAKVAAGKQIGYVDTGTAYVAPFDLMDNVHPYYGAASRAAVKWYAALTDQTVSRYEAEQTANAAITHAVRTTITSASGNGKVGYIDFDDSAVVFTVQVGAAGNYRVRARGANGMGTTCSHRIAANNGPQQPVVYPSYSWDLFHVTAVDVPLNAGTNTIRFTKGDCYTELDAIDLSPTPTA</sequence>
<feature type="chain" id="PRO_5045965937" evidence="1">
    <location>
        <begin position="22"/>
        <end position="379"/>
    </location>
</feature>